<keyword evidence="12" id="KW-1185">Reference proteome</keyword>
<evidence type="ECO:0000259" key="10">
    <source>
        <dbReference type="Pfam" id="PF05730"/>
    </source>
</evidence>
<evidence type="ECO:0000256" key="4">
    <source>
        <dbReference type="ARBA" id="ARBA00022525"/>
    </source>
</evidence>
<proteinExistence type="inferred from homology"/>
<feature type="domain" description="CFEM" evidence="10">
    <location>
        <begin position="37"/>
        <end position="89"/>
    </location>
</feature>
<evidence type="ECO:0000256" key="1">
    <source>
        <dbReference type="ARBA" id="ARBA00004589"/>
    </source>
</evidence>
<dbReference type="GO" id="GO:0005576">
    <property type="term" value="C:extracellular region"/>
    <property type="evidence" value="ECO:0007669"/>
    <property type="project" value="UniProtKB-SubCell"/>
</dbReference>
<keyword evidence="5" id="KW-0325">Glycoprotein</keyword>
<keyword evidence="7" id="KW-1015">Disulfide bond</keyword>
<dbReference type="Proteomes" id="UP000240883">
    <property type="component" value="Unassembled WGS sequence"/>
</dbReference>
<evidence type="ECO:0000256" key="6">
    <source>
        <dbReference type="ARBA" id="ARBA00022729"/>
    </source>
</evidence>
<evidence type="ECO:0000256" key="8">
    <source>
        <dbReference type="ARBA" id="ARBA00023288"/>
    </source>
</evidence>
<feature type="chain" id="PRO_5015449115" description="CFEM domain-containing protein" evidence="9">
    <location>
        <begin position="19"/>
        <end position="159"/>
    </location>
</feature>
<evidence type="ECO:0000256" key="5">
    <source>
        <dbReference type="ARBA" id="ARBA00022622"/>
    </source>
</evidence>
<dbReference type="GO" id="GO:0098552">
    <property type="term" value="C:side of membrane"/>
    <property type="evidence" value="ECO:0007669"/>
    <property type="project" value="UniProtKB-KW"/>
</dbReference>
<dbReference type="EMBL" id="KZ678133">
    <property type="protein sequence ID" value="PSN69233.1"/>
    <property type="molecule type" value="Genomic_DNA"/>
</dbReference>
<keyword evidence="8" id="KW-0449">Lipoprotein</keyword>
<keyword evidence="6 9" id="KW-0732">Signal</keyword>
<protein>
    <recommendedName>
        <fullName evidence="10">CFEM domain-containing protein</fullName>
    </recommendedName>
</protein>
<keyword evidence="5" id="KW-0472">Membrane</keyword>
<dbReference type="Pfam" id="PF05730">
    <property type="entry name" value="CFEM"/>
    <property type="match status" value="1"/>
</dbReference>
<comment type="subcellular location">
    <subcellularLocation>
        <location evidence="1">Membrane</location>
        <topology evidence="1">Lipid-anchor</topology>
        <topology evidence="1">GPI-anchor</topology>
    </subcellularLocation>
    <subcellularLocation>
        <location evidence="2">Secreted</location>
    </subcellularLocation>
</comment>
<feature type="signal peptide" evidence="9">
    <location>
        <begin position="1"/>
        <end position="18"/>
    </location>
</feature>
<name>A0A2T2NV17_CORCC</name>
<comment type="similarity">
    <text evidence="3">Belongs to the RBT5 family.</text>
</comment>
<evidence type="ECO:0000313" key="12">
    <source>
        <dbReference type="Proteomes" id="UP000240883"/>
    </source>
</evidence>
<evidence type="ECO:0000256" key="9">
    <source>
        <dbReference type="SAM" id="SignalP"/>
    </source>
</evidence>
<dbReference type="AlphaFoldDB" id="A0A2T2NV17"/>
<dbReference type="OrthoDB" id="3785142at2759"/>
<evidence type="ECO:0000256" key="2">
    <source>
        <dbReference type="ARBA" id="ARBA00004613"/>
    </source>
</evidence>
<sequence>MRISVVSLVAGAGAVALASPLASPVASPLASPQGAQVASVGQCPMDCWNESAVQAGCDPNADDDCLCGPFFDAVTTCVSETCSIEENLARRGLGNTYQAQELILEHSGLGLPRASLRLKPEVVDPEQKDMKGTEMKKRTEYHAQQIPIDEFTEFIFPTF</sequence>
<reference evidence="11 12" key="1">
    <citation type="journal article" date="2018" name="Front. Microbiol.">
        <title>Genome-Wide Analysis of Corynespora cassiicola Leaf Fall Disease Putative Effectors.</title>
        <authorList>
            <person name="Lopez D."/>
            <person name="Ribeiro S."/>
            <person name="Label P."/>
            <person name="Fumanal B."/>
            <person name="Venisse J.S."/>
            <person name="Kohler A."/>
            <person name="de Oliveira R.R."/>
            <person name="Labutti K."/>
            <person name="Lipzen A."/>
            <person name="Lail K."/>
            <person name="Bauer D."/>
            <person name="Ohm R.A."/>
            <person name="Barry K.W."/>
            <person name="Spatafora J."/>
            <person name="Grigoriev I.V."/>
            <person name="Martin F.M."/>
            <person name="Pujade-Renaud V."/>
        </authorList>
    </citation>
    <scope>NUCLEOTIDE SEQUENCE [LARGE SCALE GENOMIC DNA]</scope>
    <source>
        <strain evidence="11 12">Philippines</strain>
    </source>
</reference>
<keyword evidence="5" id="KW-0336">GPI-anchor</keyword>
<organism evidence="11 12">
    <name type="scientific">Corynespora cassiicola Philippines</name>
    <dbReference type="NCBI Taxonomy" id="1448308"/>
    <lineage>
        <taxon>Eukaryota</taxon>
        <taxon>Fungi</taxon>
        <taxon>Dikarya</taxon>
        <taxon>Ascomycota</taxon>
        <taxon>Pezizomycotina</taxon>
        <taxon>Dothideomycetes</taxon>
        <taxon>Pleosporomycetidae</taxon>
        <taxon>Pleosporales</taxon>
        <taxon>Corynesporascaceae</taxon>
        <taxon>Corynespora</taxon>
    </lineage>
</organism>
<accession>A0A2T2NV17</accession>
<keyword evidence="4" id="KW-0964">Secreted</keyword>
<gene>
    <name evidence="11" type="ORF">BS50DRAFT_586570</name>
</gene>
<evidence type="ECO:0000313" key="11">
    <source>
        <dbReference type="EMBL" id="PSN69233.1"/>
    </source>
</evidence>
<evidence type="ECO:0000256" key="7">
    <source>
        <dbReference type="ARBA" id="ARBA00023157"/>
    </source>
</evidence>
<evidence type="ECO:0000256" key="3">
    <source>
        <dbReference type="ARBA" id="ARBA00010031"/>
    </source>
</evidence>
<dbReference type="InterPro" id="IPR008427">
    <property type="entry name" value="Extracellular_membr_CFEM_dom"/>
</dbReference>